<organism evidence="1 2">
    <name type="scientific">Streptomyces afghaniensis 772</name>
    <dbReference type="NCBI Taxonomy" id="1283301"/>
    <lineage>
        <taxon>Bacteria</taxon>
        <taxon>Bacillati</taxon>
        <taxon>Actinomycetota</taxon>
        <taxon>Actinomycetes</taxon>
        <taxon>Kitasatosporales</taxon>
        <taxon>Streptomycetaceae</taxon>
        <taxon>Streptomyces</taxon>
    </lineage>
</organism>
<keyword evidence="2" id="KW-1185">Reference proteome</keyword>
<gene>
    <name evidence="1" type="ORF">STAFG_0508</name>
</gene>
<dbReference type="EMBL" id="AOPY01001259">
    <property type="protein sequence ID" value="EPJ42412.1"/>
    <property type="molecule type" value="Genomic_DNA"/>
</dbReference>
<comment type="caution">
    <text evidence="1">The sequence shown here is derived from an EMBL/GenBank/DDBJ whole genome shotgun (WGS) entry which is preliminary data.</text>
</comment>
<accession>S4N3R2</accession>
<proteinExistence type="predicted"/>
<evidence type="ECO:0000313" key="1">
    <source>
        <dbReference type="EMBL" id="EPJ42412.1"/>
    </source>
</evidence>
<dbReference type="HOGENOM" id="CLU_3066495_0_0_11"/>
<evidence type="ECO:0000313" key="2">
    <source>
        <dbReference type="Proteomes" id="UP000015001"/>
    </source>
</evidence>
<name>S4N3R2_9ACTN</name>
<dbReference type="Proteomes" id="UP000015001">
    <property type="component" value="Unassembled WGS sequence"/>
</dbReference>
<dbReference type="AlphaFoldDB" id="S4N3R2"/>
<protein>
    <submittedName>
        <fullName evidence="1">Uncharacterized protein</fullName>
    </submittedName>
</protein>
<sequence>MVAEQHLRAPAEFLRRGMAMPCPAACDRSVTAVTDAAVGRRSTARPAGRSRCA</sequence>
<reference evidence="1 2" key="1">
    <citation type="submission" date="2013-02" db="EMBL/GenBank/DDBJ databases">
        <title>Draft Genome Sequence of Streptomyces afghaniensis, Which Produces Compounds of the Julimycin B-Complex.</title>
        <authorList>
            <person name="Gruening B.A."/>
            <person name="Praeg A."/>
            <person name="Erxleben A."/>
            <person name="Guenther S."/>
            <person name="Fiedler H.-P."/>
            <person name="Goodfellow M."/>
            <person name="Mueller M."/>
        </authorList>
    </citation>
    <scope>NUCLEOTIDE SEQUENCE [LARGE SCALE GENOMIC DNA]</scope>
    <source>
        <strain evidence="1 2">772</strain>
    </source>
</reference>